<name>A0ABW8KKG0_9GAMM</name>
<accession>A0ABW8KKG0</accession>
<sequence>MPSIPLPAPSAPSRAPLETFVACAHEMLDPATPEALRLTLEPRLVALLPVLRALGVFRLFELRDPALRAWVNDELAALVAQRRLHRQNVLKANTA</sequence>
<comment type="caution">
    <text evidence="1">The sequence shown here is derived from an EMBL/GenBank/DDBJ whole genome shotgun (WGS) entry which is preliminary data.</text>
</comment>
<keyword evidence="2" id="KW-1185">Reference proteome</keyword>
<organism evidence="1 2">
    <name type="scientific">Dyella agri</name>
    <dbReference type="NCBI Taxonomy" id="1926869"/>
    <lineage>
        <taxon>Bacteria</taxon>
        <taxon>Pseudomonadati</taxon>
        <taxon>Pseudomonadota</taxon>
        <taxon>Gammaproteobacteria</taxon>
        <taxon>Lysobacterales</taxon>
        <taxon>Rhodanobacteraceae</taxon>
        <taxon>Dyella</taxon>
    </lineage>
</organism>
<proteinExistence type="predicted"/>
<gene>
    <name evidence="1" type="ORF">ISP14_17610</name>
</gene>
<evidence type="ECO:0000313" key="2">
    <source>
        <dbReference type="Proteomes" id="UP001620397"/>
    </source>
</evidence>
<protein>
    <submittedName>
        <fullName evidence="1">Uncharacterized protein</fullName>
    </submittedName>
</protein>
<reference evidence="1 2" key="1">
    <citation type="submission" date="2020-10" db="EMBL/GenBank/DDBJ databases">
        <title>Phylogeny of dyella-like bacteria.</title>
        <authorList>
            <person name="Fu J."/>
        </authorList>
    </citation>
    <scope>NUCLEOTIDE SEQUENCE [LARGE SCALE GENOMIC DNA]</scope>
    <source>
        <strain evidence="1 2">DKC-1</strain>
    </source>
</reference>
<evidence type="ECO:0000313" key="1">
    <source>
        <dbReference type="EMBL" id="MFK2932603.1"/>
    </source>
</evidence>
<dbReference type="RefSeq" id="WP_404542424.1">
    <property type="nucleotide sequence ID" value="NZ_JADIKL010000014.1"/>
</dbReference>
<dbReference type="EMBL" id="JADIKL010000014">
    <property type="protein sequence ID" value="MFK2932603.1"/>
    <property type="molecule type" value="Genomic_DNA"/>
</dbReference>
<dbReference type="Proteomes" id="UP001620397">
    <property type="component" value="Unassembled WGS sequence"/>
</dbReference>